<evidence type="ECO:0000313" key="1">
    <source>
        <dbReference type="EMBL" id="TPR01398.1"/>
    </source>
</evidence>
<dbReference type="EMBL" id="NKJJ02000001">
    <property type="protein sequence ID" value="TPR01398.1"/>
    <property type="molecule type" value="Genomic_DNA"/>
</dbReference>
<proteinExistence type="predicted"/>
<protein>
    <submittedName>
        <fullName evidence="1">Ankyrin repeats (3 copies) family protein</fullName>
    </submittedName>
</protein>
<dbReference type="VEuPathDB" id="FungiDB:ATCC64974_109840"/>
<organism evidence="1 2">
    <name type="scientific">Aspergillus niger</name>
    <dbReference type="NCBI Taxonomy" id="5061"/>
    <lineage>
        <taxon>Eukaryota</taxon>
        <taxon>Fungi</taxon>
        <taxon>Dikarya</taxon>
        <taxon>Ascomycota</taxon>
        <taxon>Pezizomycotina</taxon>
        <taxon>Eurotiomycetes</taxon>
        <taxon>Eurotiomycetidae</taxon>
        <taxon>Eurotiales</taxon>
        <taxon>Aspergillaceae</taxon>
        <taxon>Aspergillus</taxon>
        <taxon>Aspergillus subgen. Circumdati</taxon>
    </lineage>
</organism>
<accession>A0A254TRM0</accession>
<dbReference type="AlphaFoldDB" id="A0A254TRM0"/>
<reference evidence="2" key="1">
    <citation type="submission" date="2018-10" db="EMBL/GenBank/DDBJ databases">
        <title>FDA dAtabase for Regulatory Grade micrObial Sequences (FDA-ARGOS): Supporting development and validation of Infectious Disease Dx tests.</title>
        <authorList>
            <person name="Kerrigan L."/>
            <person name="Tallon L."/>
            <person name="Sadzewicz L."/>
            <person name="Sengamalay N."/>
            <person name="Ott S."/>
            <person name="Godinez A."/>
            <person name="Nagaraj S."/>
            <person name="Vavikolanu K."/>
            <person name="Nadendla S."/>
            <person name="George J."/>
            <person name="Sichtig H."/>
        </authorList>
    </citation>
    <scope>NUCLEOTIDE SEQUENCE [LARGE SCALE GENOMIC DNA]</scope>
    <source>
        <strain evidence="2">FDAARGOS_311</strain>
    </source>
</reference>
<comment type="caution">
    <text evidence="1">The sequence shown here is derived from an EMBL/GenBank/DDBJ whole genome shotgun (WGS) entry which is preliminary data.</text>
</comment>
<dbReference type="VEuPathDB" id="FungiDB:An18g02610"/>
<dbReference type="eggNOG" id="KOG4177">
    <property type="taxonomic scope" value="Eukaryota"/>
</dbReference>
<sequence>MTVKSSTCPVSHKTGQILHGVELARQLTPDTGSEDATPSEYVDIVHVMGISRPERMSLEAVFGDHITTHGKRREFLYRSNASHFLLGDLTSYYVEKEALQLLAGLLQFRPSGEGAGYRRSIIFIAYELGALVVEKVGSPPKNTSHTPRKQL</sequence>
<evidence type="ECO:0000313" key="2">
    <source>
        <dbReference type="Proteomes" id="UP000197666"/>
    </source>
</evidence>
<dbReference type="Proteomes" id="UP000197666">
    <property type="component" value="Unassembled WGS sequence"/>
</dbReference>
<gene>
    <name evidence="1" type="ORF">CAN33_0039105</name>
</gene>
<name>A0A254TRM0_ASPNG</name>